<evidence type="ECO:0000259" key="2">
    <source>
        <dbReference type="Pfam" id="PF04782"/>
    </source>
</evidence>
<feature type="region of interest" description="Disordered" evidence="1">
    <location>
        <begin position="174"/>
        <end position="222"/>
    </location>
</feature>
<dbReference type="GeneID" id="107460238"/>
<dbReference type="InterPro" id="IPR006868">
    <property type="entry name" value="DUF630"/>
</dbReference>
<organism evidence="4 5">
    <name type="scientific">Arachis duranensis</name>
    <name type="common">Wild peanut</name>
    <dbReference type="NCBI Taxonomy" id="130453"/>
    <lineage>
        <taxon>Eukaryota</taxon>
        <taxon>Viridiplantae</taxon>
        <taxon>Streptophyta</taxon>
        <taxon>Embryophyta</taxon>
        <taxon>Tracheophyta</taxon>
        <taxon>Spermatophyta</taxon>
        <taxon>Magnoliopsida</taxon>
        <taxon>eudicotyledons</taxon>
        <taxon>Gunneridae</taxon>
        <taxon>Pentapetalae</taxon>
        <taxon>rosids</taxon>
        <taxon>fabids</taxon>
        <taxon>Fabales</taxon>
        <taxon>Fabaceae</taxon>
        <taxon>Papilionoideae</taxon>
        <taxon>50 kb inversion clade</taxon>
        <taxon>dalbergioids sensu lato</taxon>
        <taxon>Dalbergieae</taxon>
        <taxon>Pterocarpus clade</taxon>
        <taxon>Arachis</taxon>
    </lineage>
</organism>
<dbReference type="InterPro" id="IPR006867">
    <property type="entry name" value="DUF632"/>
</dbReference>
<reference evidence="5" key="2">
    <citation type="submission" date="2025-08" db="UniProtKB">
        <authorList>
            <consortium name="RefSeq"/>
        </authorList>
    </citation>
    <scope>IDENTIFICATION</scope>
    <source>
        <tissue evidence="5">Whole plant</tissue>
    </source>
</reference>
<dbReference type="KEGG" id="adu:107460238"/>
<name>A0A6P4B099_ARADU</name>
<sequence length="662" mass="76132">MGCNGSKVERLPAVSLCRDRCNLLDDALFQSYALSDAHMAHMHSLKTLSSAIVFFFQQHYSPPPPPTLTPINGCDGACKKSSSSSSDDSESRVLLHSESDAQDIDDSQTELFITVSRHHEYLNYHTHDNVAFMHYVLQSPPPLPSPPSTSRWEFFNFFEPYDDTYCATADVATKEEKDDTERGKVATHHESLNEAKKEEKDEKKKKVNVEQNEGVENKEASLTEECSGYSERVKEIQILFERASDSGNPLLEMLDVGKFRYHKKLAFHYSYIAVSSCKIKNLFTHSLNCTEKSSLIGRTMASEHQAQATDKDWGHGYGNLCSTLKILSVWERKLYHEVKTEEKLRILHQKNCRELRRMNKKGADAQKVDSVKTLIGMLTTKMNISIRVVDRISNTISKLREEELWPQINNFIHMFLEMWKDMAECHRRQYQEIVKSKTLDVSTLLEKQFDQAQIDAVIKLKCELQNWNISFSDWIQAQKCYVKALNSWLVRCLLYGPEELPDDDTTTFSPSNIDAPPVFVICNKWSQAMDNLSEKNVTGAINGFIVRLNELLEKHIIDVRQRLISDKELERKVKIMEKQEQKMHKIVQARQRKMAAIGRDEENETLFRVDHGDLVDIKDHSLLSSMKHIFASMERFTATNAGLYQDLCQQINHVLGQSNEIH</sequence>
<dbReference type="Proteomes" id="UP000515211">
    <property type="component" value="Chromosome 8"/>
</dbReference>
<keyword evidence="4" id="KW-1185">Reference proteome</keyword>
<reference evidence="4" key="1">
    <citation type="journal article" date="2016" name="Nat. Genet.">
        <title>The genome sequences of Arachis duranensis and Arachis ipaensis, the diploid ancestors of cultivated peanut.</title>
        <authorList>
            <person name="Bertioli D.J."/>
            <person name="Cannon S.B."/>
            <person name="Froenicke L."/>
            <person name="Huang G."/>
            <person name="Farmer A.D."/>
            <person name="Cannon E.K."/>
            <person name="Liu X."/>
            <person name="Gao D."/>
            <person name="Clevenger J."/>
            <person name="Dash S."/>
            <person name="Ren L."/>
            <person name="Moretzsohn M.C."/>
            <person name="Shirasawa K."/>
            <person name="Huang W."/>
            <person name="Vidigal B."/>
            <person name="Abernathy B."/>
            <person name="Chu Y."/>
            <person name="Niederhuth C.E."/>
            <person name="Umale P."/>
            <person name="Araujo A.C."/>
            <person name="Kozik A."/>
            <person name="Kim K.D."/>
            <person name="Burow M.D."/>
            <person name="Varshney R.K."/>
            <person name="Wang X."/>
            <person name="Zhang X."/>
            <person name="Barkley N."/>
            <person name="Guimaraes P.M."/>
            <person name="Isobe S."/>
            <person name="Guo B."/>
            <person name="Liao B."/>
            <person name="Stalker H.T."/>
            <person name="Schmitz R.J."/>
            <person name="Scheffler B.E."/>
            <person name="Leal-Bertioli S.C."/>
            <person name="Xun X."/>
            <person name="Jackson S.A."/>
            <person name="Michelmore R."/>
            <person name="Ozias-Akins P."/>
        </authorList>
    </citation>
    <scope>NUCLEOTIDE SEQUENCE [LARGE SCALE GENOMIC DNA]</scope>
    <source>
        <strain evidence="4">cv. V14167</strain>
    </source>
</reference>
<protein>
    <submittedName>
        <fullName evidence="5">Protein ALTERED PHOSPHATE STARVATION RESPONSE 1-like isoform X1</fullName>
    </submittedName>
</protein>
<evidence type="ECO:0000313" key="4">
    <source>
        <dbReference type="Proteomes" id="UP000515211"/>
    </source>
</evidence>
<dbReference type="PANTHER" id="PTHR21450:SF19">
    <property type="entry name" value="F5M15.15"/>
    <property type="match status" value="1"/>
</dbReference>
<gene>
    <name evidence="5" type="primary">LOC107460238</name>
</gene>
<proteinExistence type="predicted"/>
<evidence type="ECO:0000313" key="5">
    <source>
        <dbReference type="RefSeq" id="XP_015934069.2"/>
    </source>
</evidence>
<feature type="compositionally biased region" description="Basic and acidic residues" evidence="1">
    <location>
        <begin position="89"/>
        <end position="99"/>
    </location>
</feature>
<evidence type="ECO:0000256" key="1">
    <source>
        <dbReference type="SAM" id="MobiDB-lite"/>
    </source>
</evidence>
<feature type="domain" description="DUF632" evidence="2">
    <location>
        <begin position="231"/>
        <end position="548"/>
    </location>
</feature>
<feature type="domain" description="DUF630" evidence="3">
    <location>
        <begin position="1"/>
        <end position="59"/>
    </location>
</feature>
<dbReference type="AlphaFoldDB" id="A0A6P4B099"/>
<feature type="region of interest" description="Disordered" evidence="1">
    <location>
        <begin position="79"/>
        <end position="100"/>
    </location>
</feature>
<evidence type="ECO:0000259" key="3">
    <source>
        <dbReference type="Pfam" id="PF04783"/>
    </source>
</evidence>
<dbReference type="RefSeq" id="XP_015934069.2">
    <property type="nucleotide sequence ID" value="XM_016078583.3"/>
</dbReference>
<feature type="compositionally biased region" description="Basic and acidic residues" evidence="1">
    <location>
        <begin position="174"/>
        <end position="208"/>
    </location>
</feature>
<dbReference type="Pfam" id="PF04782">
    <property type="entry name" value="DUF632"/>
    <property type="match status" value="1"/>
</dbReference>
<accession>A0A6P4B099</accession>
<dbReference type="PANTHER" id="PTHR21450">
    <property type="entry name" value="PROTEIN ALTERED PHOSPHATE STARVATION RESPONSE 1"/>
    <property type="match status" value="1"/>
</dbReference>
<dbReference type="Pfam" id="PF04783">
    <property type="entry name" value="DUF630"/>
    <property type="match status" value="1"/>
</dbReference>